<dbReference type="Proteomes" id="UP000515317">
    <property type="component" value="Chromosome"/>
</dbReference>
<dbReference type="RefSeq" id="WP_263971511.1">
    <property type="nucleotide sequence ID" value="NZ_AP023361.1"/>
</dbReference>
<proteinExistence type="inferred from homology"/>
<dbReference type="InterPro" id="IPR035907">
    <property type="entry name" value="Hppk_sf"/>
</dbReference>
<evidence type="ECO:0000256" key="3">
    <source>
        <dbReference type="ARBA" id="ARBA00013253"/>
    </source>
</evidence>
<evidence type="ECO:0000256" key="7">
    <source>
        <dbReference type="ARBA" id="ARBA00022777"/>
    </source>
</evidence>
<sequence length="158" mass="17803">MGSNLGDRAEAINDALRLLEKSPSVKLVSRSRLYETPPWGDENQDAFLNACALIETDLPPHDLLRLCLDIERRLGRDRTTSRRWGPRRIDLDLLFYGDERIADNELTLPHPHLFERAFVLVPLSEIAGARSISGRNVNEAADALDRSGVSLWDQSVTK</sequence>
<evidence type="ECO:0000256" key="1">
    <source>
        <dbReference type="ARBA" id="ARBA00005051"/>
    </source>
</evidence>
<organism evidence="14 15">
    <name type="scientific">Terrihabitans soli</name>
    <dbReference type="NCBI Taxonomy" id="708113"/>
    <lineage>
        <taxon>Bacteria</taxon>
        <taxon>Pseudomonadati</taxon>
        <taxon>Pseudomonadota</taxon>
        <taxon>Alphaproteobacteria</taxon>
        <taxon>Hyphomicrobiales</taxon>
        <taxon>Terrihabitans</taxon>
    </lineage>
</organism>
<evidence type="ECO:0000256" key="4">
    <source>
        <dbReference type="ARBA" id="ARBA00016218"/>
    </source>
</evidence>
<dbReference type="InterPro" id="IPR000550">
    <property type="entry name" value="Hppk"/>
</dbReference>
<keyword evidence="8" id="KW-0067">ATP-binding</keyword>
<dbReference type="UniPathway" id="UPA00077">
    <property type="reaction ID" value="UER00155"/>
</dbReference>
<dbReference type="GO" id="GO:0046654">
    <property type="term" value="P:tetrahydrofolate biosynthetic process"/>
    <property type="evidence" value="ECO:0007669"/>
    <property type="project" value="UniProtKB-UniPathway"/>
</dbReference>
<evidence type="ECO:0000256" key="10">
    <source>
        <dbReference type="ARBA" id="ARBA00029409"/>
    </source>
</evidence>
<evidence type="ECO:0000313" key="14">
    <source>
        <dbReference type="EMBL" id="BCJ90258.1"/>
    </source>
</evidence>
<comment type="similarity">
    <text evidence="2">Belongs to the HPPK family.</text>
</comment>
<keyword evidence="5" id="KW-0808">Transferase</keyword>
<evidence type="ECO:0000256" key="2">
    <source>
        <dbReference type="ARBA" id="ARBA00005810"/>
    </source>
</evidence>
<reference evidence="14 15" key="1">
    <citation type="submission" date="2020-08" db="EMBL/GenBank/DDBJ databases">
        <title>Genome sequence of Rhizobiales bacterium strain IZ6.</title>
        <authorList>
            <person name="Nakai R."/>
            <person name="Naganuma T."/>
        </authorList>
    </citation>
    <scope>NUCLEOTIDE SEQUENCE [LARGE SCALE GENOMIC DNA]</scope>
    <source>
        <strain evidence="14 15">IZ6</strain>
    </source>
</reference>
<dbReference type="GO" id="GO:0016301">
    <property type="term" value="F:kinase activity"/>
    <property type="evidence" value="ECO:0007669"/>
    <property type="project" value="UniProtKB-KW"/>
</dbReference>
<dbReference type="CDD" id="cd00483">
    <property type="entry name" value="HPPK"/>
    <property type="match status" value="1"/>
</dbReference>
<evidence type="ECO:0000256" key="12">
    <source>
        <dbReference type="ARBA" id="ARBA00033413"/>
    </source>
</evidence>
<dbReference type="SUPFAM" id="SSF55083">
    <property type="entry name" value="6-hydroxymethyl-7,8-dihydropterin pyrophosphokinase, HPPK"/>
    <property type="match status" value="1"/>
</dbReference>
<comment type="pathway">
    <text evidence="1">Cofactor biosynthesis; tetrahydrofolate biosynthesis; 2-amino-4-hydroxy-6-hydroxymethyl-7,8-dihydropteridine diphosphate from 7,8-dihydroneopterin triphosphate: step 4/4.</text>
</comment>
<feature type="domain" description="7,8-dihydro-6-hydroxymethylpterin-pyrophosphokinase" evidence="13">
    <location>
        <begin position="83"/>
        <end position="94"/>
    </location>
</feature>
<dbReference type="KEGG" id="tso:IZ6_09930"/>
<evidence type="ECO:0000313" key="15">
    <source>
        <dbReference type="Proteomes" id="UP000515317"/>
    </source>
</evidence>
<evidence type="ECO:0000256" key="6">
    <source>
        <dbReference type="ARBA" id="ARBA00022741"/>
    </source>
</evidence>
<dbReference type="EMBL" id="AP023361">
    <property type="protein sequence ID" value="BCJ90258.1"/>
    <property type="molecule type" value="Genomic_DNA"/>
</dbReference>
<dbReference type="AlphaFoldDB" id="A0A6S6QUS6"/>
<keyword evidence="9" id="KW-0289">Folate biosynthesis</keyword>
<keyword evidence="7 14" id="KW-0418">Kinase</keyword>
<evidence type="ECO:0000259" key="13">
    <source>
        <dbReference type="PROSITE" id="PS00794"/>
    </source>
</evidence>
<dbReference type="GO" id="GO:0046656">
    <property type="term" value="P:folic acid biosynthetic process"/>
    <property type="evidence" value="ECO:0007669"/>
    <property type="project" value="UniProtKB-KW"/>
</dbReference>
<dbReference type="PROSITE" id="PS00794">
    <property type="entry name" value="HPPK"/>
    <property type="match status" value="1"/>
</dbReference>
<dbReference type="PANTHER" id="PTHR43071">
    <property type="entry name" value="2-AMINO-4-HYDROXY-6-HYDROXYMETHYLDIHYDROPTERIDINE PYROPHOSPHOKINASE"/>
    <property type="match status" value="1"/>
</dbReference>
<comment type="function">
    <text evidence="10">Catalyzes the transfer of pyrophosphate from adenosine triphosphate (ATP) to 6-hydroxymethyl-7,8-dihydropterin, an enzymatic step in folate biosynthesis pathway.</text>
</comment>
<gene>
    <name evidence="14" type="primary">folK</name>
    <name evidence="14" type="ORF">IZ6_09930</name>
</gene>
<dbReference type="NCBIfam" id="TIGR01498">
    <property type="entry name" value="folK"/>
    <property type="match status" value="1"/>
</dbReference>
<dbReference type="GO" id="GO:0005524">
    <property type="term" value="F:ATP binding"/>
    <property type="evidence" value="ECO:0007669"/>
    <property type="project" value="UniProtKB-KW"/>
</dbReference>
<accession>A0A6S6QUS6</accession>
<dbReference type="PANTHER" id="PTHR43071:SF1">
    <property type="entry name" value="2-AMINO-4-HYDROXY-6-HYDROXYMETHYLDIHYDROPTERIDINE PYROPHOSPHOKINASE"/>
    <property type="match status" value="1"/>
</dbReference>
<keyword evidence="6" id="KW-0547">Nucleotide-binding</keyword>
<evidence type="ECO:0000256" key="11">
    <source>
        <dbReference type="ARBA" id="ARBA00029766"/>
    </source>
</evidence>
<evidence type="ECO:0000256" key="8">
    <source>
        <dbReference type="ARBA" id="ARBA00022840"/>
    </source>
</evidence>
<dbReference type="GO" id="GO:0003848">
    <property type="term" value="F:2-amino-4-hydroxy-6-hydroxymethyldihydropteridine diphosphokinase activity"/>
    <property type="evidence" value="ECO:0007669"/>
    <property type="project" value="UniProtKB-EC"/>
</dbReference>
<dbReference type="Pfam" id="PF01288">
    <property type="entry name" value="HPPK"/>
    <property type="match status" value="1"/>
</dbReference>
<protein>
    <recommendedName>
        <fullName evidence="4">2-amino-4-hydroxy-6-hydroxymethyldihydropteridine pyrophosphokinase</fullName>
        <ecNumber evidence="3">2.7.6.3</ecNumber>
    </recommendedName>
    <alternativeName>
        <fullName evidence="11">6-hydroxymethyl-7,8-dihydropterin pyrophosphokinase</fullName>
    </alternativeName>
    <alternativeName>
        <fullName evidence="12">7,8-dihydro-6-hydroxymethylpterin-pyrophosphokinase</fullName>
    </alternativeName>
</protein>
<keyword evidence="15" id="KW-1185">Reference proteome</keyword>
<evidence type="ECO:0000256" key="5">
    <source>
        <dbReference type="ARBA" id="ARBA00022679"/>
    </source>
</evidence>
<name>A0A6S6QUS6_9HYPH</name>
<dbReference type="EC" id="2.7.6.3" evidence="3"/>
<evidence type="ECO:0000256" key="9">
    <source>
        <dbReference type="ARBA" id="ARBA00022909"/>
    </source>
</evidence>
<dbReference type="Gene3D" id="3.30.70.560">
    <property type="entry name" value="7,8-Dihydro-6-hydroxymethylpterin-pyrophosphokinase HPPK"/>
    <property type="match status" value="1"/>
</dbReference>